<reference evidence="2" key="2">
    <citation type="submission" date="2020-09" db="EMBL/GenBank/DDBJ databases">
        <authorList>
            <person name="Sun Q."/>
            <person name="Ohkuma M."/>
        </authorList>
    </citation>
    <scope>NUCLEOTIDE SEQUENCE</scope>
    <source>
        <strain evidence="2">JCM 4518</strain>
    </source>
</reference>
<dbReference type="AlphaFoldDB" id="A0A918WAS0"/>
<reference evidence="2" key="1">
    <citation type="journal article" date="2014" name="Int. J. Syst. Evol. Microbiol.">
        <title>Complete genome sequence of Corynebacterium casei LMG S-19264T (=DSM 44701T), isolated from a smear-ripened cheese.</title>
        <authorList>
            <consortium name="US DOE Joint Genome Institute (JGI-PGF)"/>
            <person name="Walter F."/>
            <person name="Albersmeier A."/>
            <person name="Kalinowski J."/>
            <person name="Ruckert C."/>
        </authorList>
    </citation>
    <scope>NUCLEOTIDE SEQUENCE</scope>
    <source>
        <strain evidence="2">JCM 4518</strain>
    </source>
</reference>
<protein>
    <submittedName>
        <fullName evidence="2">Uncharacterized protein</fullName>
    </submittedName>
</protein>
<gene>
    <name evidence="2" type="ORF">GCM10010305_33130</name>
</gene>
<accession>A0A918WAS0</accession>
<dbReference type="Proteomes" id="UP000644020">
    <property type="component" value="Unassembled WGS sequence"/>
</dbReference>
<organism evidence="2 3">
    <name type="scientific">Streptomyces termitum</name>
    <dbReference type="NCBI Taxonomy" id="67368"/>
    <lineage>
        <taxon>Bacteria</taxon>
        <taxon>Bacillati</taxon>
        <taxon>Actinomycetota</taxon>
        <taxon>Actinomycetes</taxon>
        <taxon>Kitasatosporales</taxon>
        <taxon>Streptomycetaceae</taxon>
        <taxon>Streptomyces</taxon>
    </lineage>
</organism>
<sequence length="90" mass="10439">MSCRDDNRSARHPLRTPTRRPRTLGLADILAAHVRRDCPALLDKRLLAAPFYRPSTLTSWQAKTDWIEPDLAPFPWQDVGRGQFREEAER</sequence>
<evidence type="ECO:0000256" key="1">
    <source>
        <dbReference type="SAM" id="MobiDB-lite"/>
    </source>
</evidence>
<proteinExistence type="predicted"/>
<dbReference type="EMBL" id="BMUL01000007">
    <property type="protein sequence ID" value="GHA86652.1"/>
    <property type="molecule type" value="Genomic_DNA"/>
</dbReference>
<evidence type="ECO:0000313" key="3">
    <source>
        <dbReference type="Proteomes" id="UP000644020"/>
    </source>
</evidence>
<comment type="caution">
    <text evidence="2">The sequence shown here is derived from an EMBL/GenBank/DDBJ whole genome shotgun (WGS) entry which is preliminary data.</text>
</comment>
<feature type="compositionally biased region" description="Basic residues" evidence="1">
    <location>
        <begin position="10"/>
        <end position="20"/>
    </location>
</feature>
<evidence type="ECO:0000313" key="2">
    <source>
        <dbReference type="EMBL" id="GHA86652.1"/>
    </source>
</evidence>
<feature type="region of interest" description="Disordered" evidence="1">
    <location>
        <begin position="1"/>
        <end position="20"/>
    </location>
</feature>
<keyword evidence="3" id="KW-1185">Reference proteome</keyword>
<name>A0A918WAS0_9ACTN</name>